<reference evidence="1 2" key="1">
    <citation type="submission" date="2018-06" db="EMBL/GenBank/DDBJ databases">
        <title>Comparative genomics of Brasilonema spp. strains.</title>
        <authorList>
            <person name="Alvarenga D.O."/>
            <person name="Fiore M.F."/>
            <person name="Varani A.M."/>
        </authorList>
    </citation>
    <scope>NUCLEOTIDE SEQUENCE [LARGE SCALE GENOMIC DNA]</scope>
    <source>
        <strain evidence="1 2">CENA114</strain>
    </source>
</reference>
<organism evidence="1 2">
    <name type="scientific">Brasilonema sennae CENA114</name>
    <dbReference type="NCBI Taxonomy" id="415709"/>
    <lineage>
        <taxon>Bacteria</taxon>
        <taxon>Bacillati</taxon>
        <taxon>Cyanobacteriota</taxon>
        <taxon>Cyanophyceae</taxon>
        <taxon>Nostocales</taxon>
        <taxon>Scytonemataceae</taxon>
        <taxon>Brasilonema</taxon>
        <taxon>Bromeliae group (in: Brasilonema)</taxon>
    </lineage>
</organism>
<evidence type="ECO:0000313" key="2">
    <source>
        <dbReference type="Proteomes" id="UP000503129"/>
    </source>
</evidence>
<proteinExistence type="predicted"/>
<evidence type="ECO:0000313" key="1">
    <source>
        <dbReference type="EMBL" id="QDL10471.1"/>
    </source>
</evidence>
<keyword evidence="2" id="KW-1185">Reference proteome</keyword>
<name>A0A856MLP8_9CYAN</name>
<protein>
    <submittedName>
        <fullName evidence="1">Uncharacterized protein</fullName>
    </submittedName>
</protein>
<dbReference type="KEGG" id="bsen:DP114_23550"/>
<accession>A0A856MLP8</accession>
<dbReference type="EMBL" id="CP030118">
    <property type="protein sequence ID" value="QDL10471.1"/>
    <property type="molecule type" value="Genomic_DNA"/>
</dbReference>
<dbReference type="Proteomes" id="UP000503129">
    <property type="component" value="Chromosome"/>
</dbReference>
<sequence>MHLGDYMEKMALLSLTDLMSLPLEEAEPPDSAFPARDWEREKIFPSFSLSFIRRGMPEGQGEV</sequence>
<gene>
    <name evidence="1" type="ORF">DP114_23550</name>
</gene>
<dbReference type="AlphaFoldDB" id="A0A856MLP8"/>